<feature type="compositionally biased region" description="Basic residues" evidence="1">
    <location>
        <begin position="333"/>
        <end position="342"/>
    </location>
</feature>
<evidence type="ECO:0000256" key="1">
    <source>
        <dbReference type="SAM" id="MobiDB-lite"/>
    </source>
</evidence>
<evidence type="ECO:0000313" key="4">
    <source>
        <dbReference type="EMBL" id="ABM53537.1"/>
    </source>
</evidence>
<dbReference type="Gene3D" id="3.40.630.10">
    <property type="entry name" value="Zn peptidases"/>
    <property type="match status" value="1"/>
</dbReference>
<feature type="region of interest" description="Disordered" evidence="1">
    <location>
        <begin position="699"/>
        <end position="728"/>
    </location>
</feature>
<feature type="compositionally biased region" description="Basic residues" evidence="1">
    <location>
        <begin position="876"/>
        <end position="885"/>
    </location>
</feature>
<dbReference type="PANTHER" id="PTHR12147">
    <property type="entry name" value="METALLOPEPTIDASE M28 FAMILY MEMBER"/>
    <property type="match status" value="1"/>
</dbReference>
<accession>B1N6J1</accession>
<keyword evidence="4" id="KW-0378">Hydrolase</keyword>
<evidence type="ECO:0000256" key="2">
    <source>
        <dbReference type="SAM" id="SignalP"/>
    </source>
</evidence>
<sequence length="885" mass="95090">MAPPLLELVPMRPLACTLAALAFQASAQSPAPTPVPSPPADPALAPLLQAIDPALLRRHIDTLAAFGTRHTASDTASDTRGIGAARRWIEREWRACAKDTPLEISTRSHTEPVGRRIAAPTEIVNVLATLPGRDPKRFLVVSGHYDSRNADVMDAQGDAPGANDDASGTAAVMAMACTMARSTRQPEATLVFAAVSGEEQGLLGAAQLAKELDIDGQTVEAMVTNDIVGSPSGAQGEHAPDAHSAVRRRPRPAAAPDAARRASRALAPSQSAASPGRRWWRRRPARRAAGPPPGPRHRGLRAGHANRPHPAPRPHPARRRPPALPRTRPGRSALHRALRKLRQPAPERAPGKRPACGRPARVCGRGLPRPGDPRQPRRPGHFGLGSAAARAGAGGRQRTEQRHPPDLGVQPRRQRLPRAVAPQRVGPLGMGPRPARQRPRGGDRRCVARRRGLRRAGAGRSWPQQLGGVRTAGEPGALTARGLERSGEIKLGRALARSIQRPDESLRGRHHAVLELVAGWRLVRLRLGPGHRGVIEQGLEHHRPHVGRHARHPQFAFVHGRPHQLTLGVQVDPKGHPTRHPEALGQFGVAIVGLERRASRFATDPQQVGQSDGQALAKARQGLRLTGRIALHLGPRQFVAQGPVVQQTAVQRTRPGDFAPLARPGLRAVAAQQARQGLQPDGVAAAHPLDQCRHGLGLGHGQRTGLTPARQQGPLVRQGLGQSRCRQAAQTPQTLVHFRDRLGHRVAGGLALQRLQHQGVVRRPQAVQAPQAKLVVDARHHPVGRQGRLGPLLLLAPPGQHQRPHARQVLGHHGGGRLPSGLVVGGIHAPMRQQVLRDEPIHPGFGRRRLRFRRGGGLSRPGGEACPHAQCAQQPQHRRTQAANP</sequence>
<proteinExistence type="predicted"/>
<dbReference type="Pfam" id="PF04389">
    <property type="entry name" value="Peptidase_M28"/>
    <property type="match status" value="1"/>
</dbReference>
<keyword evidence="2" id="KW-0732">Signal</keyword>
<dbReference type="GO" id="GO:0006508">
    <property type="term" value="P:proteolysis"/>
    <property type="evidence" value="ECO:0007669"/>
    <property type="project" value="InterPro"/>
</dbReference>
<protein>
    <submittedName>
        <fullName evidence="4">Putative leucyl aminopeptidase</fullName>
    </submittedName>
</protein>
<feature type="region of interest" description="Disordered" evidence="1">
    <location>
        <begin position="852"/>
        <end position="885"/>
    </location>
</feature>
<evidence type="ECO:0000259" key="3">
    <source>
        <dbReference type="Pfam" id="PF04389"/>
    </source>
</evidence>
<dbReference type="PANTHER" id="PTHR12147:SF26">
    <property type="entry name" value="PEPTIDASE M28 DOMAIN-CONTAINING PROTEIN"/>
    <property type="match status" value="1"/>
</dbReference>
<feature type="compositionally biased region" description="Basic residues" evidence="1">
    <location>
        <begin position="295"/>
        <end position="321"/>
    </location>
</feature>
<feature type="signal peptide" evidence="2">
    <location>
        <begin position="1"/>
        <end position="27"/>
    </location>
</feature>
<organism evidence="4">
    <name type="scientific">uncultured beta proteobacterium CBNPD1 BAC clone 578</name>
    <dbReference type="NCBI Taxonomy" id="417305"/>
    <lineage>
        <taxon>Bacteria</taxon>
        <taxon>Pseudomonadati</taxon>
        <taxon>Pseudomonadota</taxon>
        <taxon>Betaproteobacteria</taxon>
        <taxon>environmental samples</taxon>
    </lineage>
</organism>
<keyword evidence="4" id="KW-0645">Protease</keyword>
<name>B1N6J1_9PROT</name>
<feature type="compositionally biased region" description="Low complexity" evidence="1">
    <location>
        <begin position="264"/>
        <end position="277"/>
    </location>
</feature>
<dbReference type="GO" id="GO:0008235">
    <property type="term" value="F:metalloexopeptidase activity"/>
    <property type="evidence" value="ECO:0007669"/>
    <property type="project" value="InterPro"/>
</dbReference>
<dbReference type="InterPro" id="IPR007484">
    <property type="entry name" value="Peptidase_M28"/>
</dbReference>
<dbReference type="SUPFAM" id="SSF53187">
    <property type="entry name" value="Zn-dependent exopeptidases"/>
    <property type="match status" value="1"/>
</dbReference>
<feature type="chain" id="PRO_5002769046" evidence="2">
    <location>
        <begin position="28"/>
        <end position="885"/>
    </location>
</feature>
<feature type="compositionally biased region" description="Low complexity" evidence="1">
    <location>
        <begin position="861"/>
        <end position="875"/>
    </location>
</feature>
<dbReference type="EMBL" id="EF157669">
    <property type="protein sequence ID" value="ABM53537.1"/>
    <property type="molecule type" value="Genomic_DNA"/>
</dbReference>
<feature type="region of interest" description="Disordered" evidence="1">
    <location>
        <begin position="227"/>
        <end position="474"/>
    </location>
</feature>
<dbReference type="InterPro" id="IPR045175">
    <property type="entry name" value="M28_fam"/>
</dbReference>
<keyword evidence="4" id="KW-0031">Aminopeptidase</keyword>
<dbReference type="AlphaFoldDB" id="B1N6J1"/>
<reference evidence="4" key="1">
    <citation type="journal article" date="2008" name="FEMS Microbiol. Ecol.">
        <title>Metagenomic analysis of a freshwater toxic cyanobacteria bloom.</title>
        <authorList>
            <person name="Pope P.B."/>
            <person name="Patel B.K."/>
        </authorList>
    </citation>
    <scope>NUCLEOTIDE SEQUENCE</scope>
</reference>
<feature type="domain" description="Peptidase M28" evidence="3">
    <location>
        <begin position="125"/>
        <end position="251"/>
    </location>
</feature>
<dbReference type="GO" id="GO:0004177">
    <property type="term" value="F:aminopeptidase activity"/>
    <property type="evidence" value="ECO:0007669"/>
    <property type="project" value="UniProtKB-KW"/>
</dbReference>